<dbReference type="PANTHER" id="PTHR13872:SF43">
    <property type="entry name" value="DOLICHYL-DIPHOSPHOOLIGOSACCHARIDE--PROTEIN GLYCOSYLTRANSFERASE SUBUNIT STT3A"/>
    <property type="match status" value="1"/>
</dbReference>
<keyword evidence="9 21" id="KW-0812">Transmembrane</keyword>
<evidence type="ECO:0000256" key="6">
    <source>
        <dbReference type="ARBA" id="ARBA00012605"/>
    </source>
</evidence>
<keyword evidence="15" id="KW-0325">Glycoprotein</keyword>
<comment type="subcellular location">
    <subcellularLocation>
        <location evidence="3">Endoplasmic reticulum membrane</location>
        <topology evidence="3">Multi-pass membrane protein</topology>
    </subcellularLocation>
</comment>
<accession>A0A7K4M2E9</accession>
<evidence type="ECO:0000259" key="22">
    <source>
        <dbReference type="Pfam" id="PF02516"/>
    </source>
</evidence>
<evidence type="ECO:0000256" key="20">
    <source>
        <dbReference type="SAM" id="MobiDB-lite"/>
    </source>
</evidence>
<dbReference type="GO" id="GO:0018279">
    <property type="term" value="P:protein N-linked glycosylation via asparagine"/>
    <property type="evidence" value="ECO:0007669"/>
    <property type="project" value="TreeGrafter"/>
</dbReference>
<keyword evidence="12" id="KW-0460">Magnesium</keyword>
<keyword evidence="7" id="KW-0328">Glycosyltransferase</keyword>
<dbReference type="Pfam" id="PF02516">
    <property type="entry name" value="STT3"/>
    <property type="match status" value="1"/>
</dbReference>
<evidence type="ECO:0000256" key="21">
    <source>
        <dbReference type="SAM" id="Phobius"/>
    </source>
</evidence>
<keyword evidence="13 21" id="KW-1133">Transmembrane helix</keyword>
<keyword evidence="8 23" id="KW-0808">Transferase</keyword>
<sequence length="573" mass="64100">SAGNAAMTKLGFLRLSYEKQDTLLKLLILSMAAVLSFSTRLFSVLRFESVIHEFDPYFNYRTTRFLAEEGFYKFHNWFDDRAWYPLGRIIGGTIYPGLMLTSAAIYHALHFFHVTIDIRNVCVFLAPLFSSFTTVVTYHLTKELKDAGAGLLAAAMIAVVPGYISRSVAGSYDNEGIAIFCMLLTYYLWVKAVKTGSIFWAAACALAYFYMVSSWGGYVFLINLIPLHVLVLMLTGRFSHRIYVAYCTVYCLGTILSMQISFVGFQPVLSSEHMAALGVFGLCQIHGAVDYLRSKLSAQHFEVLFRSVISLAGAALLAAGAALMLTGRSRRRPRDLKHLGRPPRSTPRPAGKISPWTGRFYSLLDPSYAKNNIPIIASVSEHQPTTWSSYYFDLQLLVFMFPVGLYYCFSHLSDARIFIIMYGVTSMYFSAVMVRLMLVLAPVMCILSGIGVSQVLSTYMRNLDVSRPEKRGKKQQDSTYPIKNEVSGGARGGRTRPPADTVTPPRALPQVASGMILVMAFFLITYTFHSTWVTSEAYSSPSIVLSARGGDGSRIIFDDFREAYYWLRHNTPE</sequence>
<keyword evidence="16" id="KW-0464">Manganese</keyword>
<comment type="cofactor">
    <cofactor evidence="2">
        <name>Mg(2+)</name>
        <dbReference type="ChEBI" id="CHEBI:18420"/>
    </cofactor>
</comment>
<evidence type="ECO:0000256" key="5">
    <source>
        <dbReference type="ARBA" id="ARBA00010810"/>
    </source>
</evidence>
<evidence type="ECO:0000256" key="12">
    <source>
        <dbReference type="ARBA" id="ARBA00022842"/>
    </source>
</evidence>
<evidence type="ECO:0000256" key="4">
    <source>
        <dbReference type="ARBA" id="ARBA00004922"/>
    </source>
</evidence>
<evidence type="ECO:0000256" key="1">
    <source>
        <dbReference type="ARBA" id="ARBA00001936"/>
    </source>
</evidence>
<feature type="transmembrane region" description="Helical" evidence="21">
    <location>
        <begin position="390"/>
        <end position="409"/>
    </location>
</feature>
<dbReference type="PANTHER" id="PTHR13872">
    <property type="entry name" value="DOLICHYL-DIPHOSPHOOLIGOSACCHARIDE--PROTEIN GLYCOSYLTRANSFERASE SUBUNIT"/>
    <property type="match status" value="1"/>
</dbReference>
<evidence type="ECO:0000256" key="16">
    <source>
        <dbReference type="ARBA" id="ARBA00023211"/>
    </source>
</evidence>
<evidence type="ECO:0000256" key="9">
    <source>
        <dbReference type="ARBA" id="ARBA00022692"/>
    </source>
</evidence>
<dbReference type="GO" id="GO:0004579">
    <property type="term" value="F:dolichyl-diphosphooligosaccharide-protein glycotransferase activity"/>
    <property type="evidence" value="ECO:0007669"/>
    <property type="project" value="UniProtKB-EC"/>
</dbReference>
<comment type="caution">
    <text evidence="23">The sequence shown here is derived from an EMBL/GenBank/DDBJ whole genome shotgun (WGS) entry which is preliminary data.</text>
</comment>
<feature type="transmembrane region" description="Helical" evidence="21">
    <location>
        <begin position="507"/>
        <end position="528"/>
    </location>
</feature>
<comment type="subunit">
    <text evidence="19">Component of the oligosaccharyltransferase (OST) complex. There are 2 OST complexes, OST-A and OST-B, which contain STT3A or STT3B as catalytic subunit, respectively. OST-A and OST-B contain common core subunits RPN1, RPN2, OST48, OST4, DAD1 and TMEM258, and OST-A contains DC2/OSTC and KRTCAP2/KCP2 specific accessory subunits. OST-A complex assembly occurs through the formation of 3 subcomplexes. Subcomplex 1 contains RPN1 and TMEM258, subcomplex 2 contains the OST-A-specific subunits STT3A, DC2/OSTC, and KCP2 as well as the core subunit OST4, and subcomplex 3 contains RPN2, DAD1, and OST48. The OST-A complex can form stable complexes with the Sec61 complex or with both the Sec61 and TRAP complexes.</text>
</comment>
<dbReference type="GO" id="GO:0046872">
    <property type="term" value="F:metal ion binding"/>
    <property type="evidence" value="ECO:0007669"/>
    <property type="project" value="UniProtKB-KW"/>
</dbReference>
<feature type="transmembrane region" description="Helical" evidence="21">
    <location>
        <begin position="176"/>
        <end position="209"/>
    </location>
</feature>
<feature type="transmembrane region" description="Helical" evidence="21">
    <location>
        <begin position="23"/>
        <end position="42"/>
    </location>
</feature>
<feature type="transmembrane region" description="Helical" evidence="21">
    <location>
        <begin position="304"/>
        <end position="325"/>
    </location>
</feature>
<comment type="catalytic activity">
    <reaction evidence="18">
        <text>a di-trans,poly-cis-dolichyl diphosphooligosaccharide + L-asparaginyl-[protein] = N(4)-(oligosaccharide-(1-&gt;4)-N-acetyl-beta-D-glucosaminyl-(1-&gt;4)-N-acetyl-beta-D-glucosaminyl)-L-asparaginyl-[protein] + a di-trans,poly-cis-dolichyl diphosphate + H(+)</text>
        <dbReference type="Rhea" id="RHEA:22980"/>
        <dbReference type="Rhea" id="RHEA-COMP:12804"/>
        <dbReference type="Rhea" id="RHEA-COMP:12805"/>
        <dbReference type="Rhea" id="RHEA-COMP:19506"/>
        <dbReference type="Rhea" id="RHEA-COMP:19509"/>
        <dbReference type="ChEBI" id="CHEBI:15378"/>
        <dbReference type="ChEBI" id="CHEBI:50347"/>
        <dbReference type="ChEBI" id="CHEBI:57497"/>
        <dbReference type="ChEBI" id="CHEBI:57570"/>
        <dbReference type="ChEBI" id="CHEBI:132529"/>
        <dbReference type="EC" id="2.4.99.18"/>
    </reaction>
</comment>
<evidence type="ECO:0000256" key="14">
    <source>
        <dbReference type="ARBA" id="ARBA00023136"/>
    </source>
</evidence>
<feature type="region of interest" description="Disordered" evidence="20">
    <location>
        <begin position="467"/>
        <end position="506"/>
    </location>
</feature>
<comment type="similarity">
    <text evidence="5">Belongs to the STT3 family.</text>
</comment>
<evidence type="ECO:0000313" key="23">
    <source>
        <dbReference type="EMBL" id="NWJ10389.1"/>
    </source>
</evidence>
<evidence type="ECO:0000256" key="2">
    <source>
        <dbReference type="ARBA" id="ARBA00001946"/>
    </source>
</evidence>
<proteinExistence type="inferred from homology"/>
<dbReference type="EC" id="2.4.99.18" evidence="6"/>
<evidence type="ECO:0000256" key="13">
    <source>
        <dbReference type="ARBA" id="ARBA00022989"/>
    </source>
</evidence>
<feature type="domain" description="Oligosaccharyl transferase STT3 N-terminal" evidence="22">
    <location>
        <begin position="23"/>
        <end position="447"/>
    </location>
</feature>
<evidence type="ECO:0000313" key="24">
    <source>
        <dbReference type="Proteomes" id="UP000534426"/>
    </source>
</evidence>
<evidence type="ECO:0000256" key="15">
    <source>
        <dbReference type="ARBA" id="ARBA00023180"/>
    </source>
</evidence>
<keyword evidence="24" id="KW-1185">Reference proteome</keyword>
<evidence type="ECO:0000256" key="11">
    <source>
        <dbReference type="ARBA" id="ARBA00022824"/>
    </source>
</evidence>
<evidence type="ECO:0000256" key="17">
    <source>
        <dbReference type="ARBA" id="ARBA00040922"/>
    </source>
</evidence>
<evidence type="ECO:0000256" key="18">
    <source>
        <dbReference type="ARBA" id="ARBA00048829"/>
    </source>
</evidence>
<feature type="non-terminal residue" evidence="23">
    <location>
        <position position="573"/>
    </location>
</feature>
<reference evidence="23 24" key="1">
    <citation type="submission" date="2019-09" db="EMBL/GenBank/DDBJ databases">
        <title>Bird 10,000 Genomes (B10K) Project - Family phase.</title>
        <authorList>
            <person name="Zhang G."/>
        </authorList>
    </citation>
    <scope>NUCLEOTIDE SEQUENCE [LARGE SCALE GENOMIC DNA]</scope>
    <source>
        <strain evidence="23">B10K-MSB-37135</strain>
        <tissue evidence="23">Heart</tissue>
    </source>
</reference>
<dbReference type="EMBL" id="VWPW01029557">
    <property type="protein sequence ID" value="NWJ10389.1"/>
    <property type="molecule type" value="Genomic_DNA"/>
</dbReference>
<dbReference type="AlphaFoldDB" id="A0A7K4M2E9"/>
<feature type="non-terminal residue" evidence="23">
    <location>
        <position position="1"/>
    </location>
</feature>
<comment type="cofactor">
    <cofactor evidence="1">
        <name>Mn(2+)</name>
        <dbReference type="ChEBI" id="CHEBI:29035"/>
    </cofactor>
</comment>
<organism evidence="23 24">
    <name type="scientific">Crypturellus undulatus</name>
    <dbReference type="NCBI Taxonomy" id="48396"/>
    <lineage>
        <taxon>Eukaryota</taxon>
        <taxon>Metazoa</taxon>
        <taxon>Chordata</taxon>
        <taxon>Craniata</taxon>
        <taxon>Vertebrata</taxon>
        <taxon>Euteleostomi</taxon>
        <taxon>Archelosauria</taxon>
        <taxon>Archosauria</taxon>
        <taxon>Dinosauria</taxon>
        <taxon>Saurischia</taxon>
        <taxon>Theropoda</taxon>
        <taxon>Coelurosauria</taxon>
        <taxon>Aves</taxon>
        <taxon>Palaeognathae</taxon>
        <taxon>Tinamiformes</taxon>
        <taxon>Tinamidae</taxon>
        <taxon>Crypturellus</taxon>
    </lineage>
</organism>
<evidence type="ECO:0000256" key="10">
    <source>
        <dbReference type="ARBA" id="ARBA00022723"/>
    </source>
</evidence>
<keyword evidence="14 21" id="KW-0472">Membrane</keyword>
<feature type="transmembrane region" description="Helical" evidence="21">
    <location>
        <begin position="242"/>
        <end position="262"/>
    </location>
</feature>
<dbReference type="UniPathway" id="UPA00378"/>
<evidence type="ECO:0000256" key="7">
    <source>
        <dbReference type="ARBA" id="ARBA00022676"/>
    </source>
</evidence>
<name>A0A7K4M2E9_9AVES</name>
<dbReference type="GO" id="GO:0005789">
    <property type="term" value="C:endoplasmic reticulum membrane"/>
    <property type="evidence" value="ECO:0007669"/>
    <property type="project" value="UniProtKB-SubCell"/>
</dbReference>
<keyword evidence="11" id="KW-0256">Endoplasmic reticulum</keyword>
<evidence type="ECO:0000256" key="8">
    <source>
        <dbReference type="ARBA" id="ARBA00022679"/>
    </source>
</evidence>
<feature type="transmembrane region" description="Helical" evidence="21">
    <location>
        <begin position="147"/>
        <end position="164"/>
    </location>
</feature>
<feature type="transmembrane region" description="Helical" evidence="21">
    <location>
        <begin position="121"/>
        <end position="141"/>
    </location>
</feature>
<dbReference type="InterPro" id="IPR048307">
    <property type="entry name" value="STT3_N"/>
</dbReference>
<feature type="transmembrane region" description="Helical" evidence="21">
    <location>
        <begin position="429"/>
        <end position="452"/>
    </location>
</feature>
<dbReference type="Proteomes" id="UP000534426">
    <property type="component" value="Unassembled WGS sequence"/>
</dbReference>
<feature type="transmembrane region" description="Helical" evidence="21">
    <location>
        <begin position="215"/>
        <end position="235"/>
    </location>
</feature>
<evidence type="ECO:0000256" key="3">
    <source>
        <dbReference type="ARBA" id="ARBA00004477"/>
    </source>
</evidence>
<protein>
    <recommendedName>
        <fullName evidence="17">Dolichyl-diphosphooligosaccharide--protein glycosyltransferase subunit STT3A</fullName>
        <ecNumber evidence="6">2.4.99.18</ecNumber>
    </recommendedName>
</protein>
<keyword evidence="10" id="KW-0479">Metal-binding</keyword>
<dbReference type="InterPro" id="IPR003674">
    <property type="entry name" value="Oligo_trans_STT3"/>
</dbReference>
<dbReference type="GO" id="GO:0043687">
    <property type="term" value="P:post-translational protein modification"/>
    <property type="evidence" value="ECO:0007669"/>
    <property type="project" value="TreeGrafter"/>
</dbReference>
<gene>
    <name evidence="23" type="primary">Stt3a</name>
    <name evidence="23" type="ORF">CRYUND_R12479</name>
</gene>
<evidence type="ECO:0000256" key="19">
    <source>
        <dbReference type="ARBA" id="ARBA00062993"/>
    </source>
</evidence>
<feature type="transmembrane region" description="Helical" evidence="21">
    <location>
        <begin position="89"/>
        <end position="109"/>
    </location>
</feature>
<feature type="region of interest" description="Disordered" evidence="20">
    <location>
        <begin position="333"/>
        <end position="352"/>
    </location>
</feature>
<comment type="pathway">
    <text evidence="4">Protein modification; protein glycosylation.</text>
</comment>